<sequence length="82" mass="9392">MIHAENLASVHIANQNALIHDVILVFGKTGRFPVRQWELPDTVQRHDSYTFCEQCGALLGYLLDSRLNDDAIRKTWKEQLAV</sequence>
<accession>A0A401G323</accession>
<proteinExistence type="predicted"/>
<dbReference type="EMBL" id="BEXT01000001">
    <property type="protein sequence ID" value="GBC63616.1"/>
    <property type="molecule type" value="Genomic_DNA"/>
</dbReference>
<keyword evidence="2" id="KW-1185">Reference proteome</keyword>
<name>A0A401G323_9BACT</name>
<dbReference type="RefSeq" id="WP_124330666.1">
    <property type="nucleotide sequence ID" value="NZ_BEXT01000001.1"/>
</dbReference>
<dbReference type="AlphaFoldDB" id="A0A401G323"/>
<reference evidence="2" key="2">
    <citation type="submission" date="2019-01" db="EMBL/GenBank/DDBJ databases">
        <title>Genome sequence of Desulfonema ishimotonii strain Tokyo 01.</title>
        <authorList>
            <person name="Fukui M."/>
        </authorList>
    </citation>
    <scope>NUCLEOTIDE SEQUENCE [LARGE SCALE GENOMIC DNA]</scope>
    <source>
        <strain evidence="2">Tokyo 01</strain>
    </source>
</reference>
<evidence type="ECO:0000313" key="2">
    <source>
        <dbReference type="Proteomes" id="UP000288096"/>
    </source>
</evidence>
<organism evidence="1 2">
    <name type="scientific">Desulfonema ishimotonii</name>
    <dbReference type="NCBI Taxonomy" id="45657"/>
    <lineage>
        <taxon>Bacteria</taxon>
        <taxon>Pseudomonadati</taxon>
        <taxon>Thermodesulfobacteriota</taxon>
        <taxon>Desulfobacteria</taxon>
        <taxon>Desulfobacterales</taxon>
        <taxon>Desulfococcaceae</taxon>
        <taxon>Desulfonema</taxon>
    </lineage>
</organism>
<reference evidence="2" key="1">
    <citation type="submission" date="2017-11" db="EMBL/GenBank/DDBJ databases">
        <authorList>
            <person name="Watanabe M."/>
            <person name="Kojima H."/>
        </authorList>
    </citation>
    <scope>NUCLEOTIDE SEQUENCE [LARGE SCALE GENOMIC DNA]</scope>
    <source>
        <strain evidence="2">Tokyo 01</strain>
    </source>
</reference>
<comment type="caution">
    <text evidence="1">The sequence shown here is derived from an EMBL/GenBank/DDBJ whole genome shotgun (WGS) entry which is preliminary data.</text>
</comment>
<dbReference type="Proteomes" id="UP000288096">
    <property type="component" value="Unassembled WGS sequence"/>
</dbReference>
<gene>
    <name evidence="1" type="ORF">DENIS_4614</name>
</gene>
<evidence type="ECO:0000313" key="1">
    <source>
        <dbReference type="EMBL" id="GBC63616.1"/>
    </source>
</evidence>
<protein>
    <submittedName>
        <fullName evidence="1">Uncharacterized protein</fullName>
    </submittedName>
</protein>